<dbReference type="Gene3D" id="1.20.58.220">
    <property type="entry name" value="Phosphate transport system protein phou homolog 2, domain 2"/>
    <property type="match status" value="1"/>
</dbReference>
<dbReference type="InterPro" id="IPR038078">
    <property type="entry name" value="PhoU-like_sf"/>
</dbReference>
<dbReference type="AlphaFoldDB" id="A0A2H1EFZ2"/>
<dbReference type="EMBL" id="FRFC01000003">
    <property type="protein sequence ID" value="SHO43768.1"/>
    <property type="molecule type" value="Genomic_DNA"/>
</dbReference>
<gene>
    <name evidence="2" type="ORF">NSIN_20159</name>
</gene>
<sequence length="327" mass="36484">MTKFIRRLQRIGSSILVSLPIEWVEANKLEKSDEVEIETGANSISITPTGGSKPPNEIVIEYPVSKQENISAYVTGAYLLGYDVIKIKGRSTISGEDREKIRGLMRRLVGMEIVEEDSSNVNVQFLLDATTLSPDKILKRMSSIVHGMFRDTISCLASDDKSVLQTMSSRDDEIDRQYFLLVRLIRSAMVDKKLATALNLGNIDILDYRVAANLLESAGDVITDLAHSISDLLISKSDAKKLYDIASEIEDVHEKSITSFIENNRKLAIEAITLHRNYQKKISGLGSLLDPKKQGSVQLLNLVFTFEKLSRCWADVADLVKPVYTES</sequence>
<dbReference type="SUPFAM" id="SSF89447">
    <property type="entry name" value="AbrB/MazE/MraZ-like"/>
    <property type="match status" value="1"/>
</dbReference>
<dbReference type="GO" id="GO:0030643">
    <property type="term" value="P:intracellular phosphate ion homeostasis"/>
    <property type="evidence" value="ECO:0007669"/>
    <property type="project" value="InterPro"/>
</dbReference>
<dbReference type="SMART" id="SM00966">
    <property type="entry name" value="SpoVT_AbrB"/>
    <property type="match status" value="1"/>
</dbReference>
<dbReference type="InterPro" id="IPR026022">
    <property type="entry name" value="PhoU_dom"/>
</dbReference>
<dbReference type="Proteomes" id="UP000232412">
    <property type="component" value="Unassembled WGS sequence"/>
</dbReference>
<dbReference type="Pfam" id="PF01895">
    <property type="entry name" value="PhoU"/>
    <property type="match status" value="1"/>
</dbReference>
<name>A0A2H1EFZ2_9ARCH</name>
<accession>A0A2H1EFZ2</accession>
<dbReference type="InterPro" id="IPR028366">
    <property type="entry name" value="PhoU"/>
</dbReference>
<evidence type="ECO:0000259" key="1">
    <source>
        <dbReference type="SMART" id="SM00966"/>
    </source>
</evidence>
<dbReference type="PANTHER" id="PTHR42930">
    <property type="entry name" value="PHOSPHATE-SPECIFIC TRANSPORT SYSTEM ACCESSORY PROTEIN PHOU"/>
    <property type="match status" value="1"/>
</dbReference>
<dbReference type="Pfam" id="PF04014">
    <property type="entry name" value="MazE_antitoxin"/>
    <property type="match status" value="1"/>
</dbReference>
<dbReference type="GO" id="GO:0003677">
    <property type="term" value="F:DNA binding"/>
    <property type="evidence" value="ECO:0007669"/>
    <property type="project" value="InterPro"/>
</dbReference>
<dbReference type="PANTHER" id="PTHR42930:SF5">
    <property type="entry name" value="PHOSPHATE UPTAKE REGULATOR, PHOU"/>
    <property type="match status" value="1"/>
</dbReference>
<proteinExistence type="predicted"/>
<protein>
    <submittedName>
        <fullName evidence="2">Phosphate uptake regulator, PhoU</fullName>
    </submittedName>
</protein>
<dbReference type="GO" id="GO:0045936">
    <property type="term" value="P:negative regulation of phosphate metabolic process"/>
    <property type="evidence" value="ECO:0007669"/>
    <property type="project" value="InterPro"/>
</dbReference>
<dbReference type="OrthoDB" id="40991at2157"/>
<dbReference type="InterPro" id="IPR007159">
    <property type="entry name" value="SpoVT-AbrB_dom"/>
</dbReference>
<dbReference type="InterPro" id="IPR037914">
    <property type="entry name" value="SpoVT-AbrB_sf"/>
</dbReference>
<reference evidence="3" key="1">
    <citation type="submission" date="2016-12" db="EMBL/GenBank/DDBJ databases">
        <authorList>
            <person name="Herbold C."/>
        </authorList>
    </citation>
    <scope>NUCLEOTIDE SEQUENCE [LARGE SCALE GENOMIC DNA]</scope>
</reference>
<feature type="domain" description="SpoVT-AbrB" evidence="1">
    <location>
        <begin position="9"/>
        <end position="54"/>
    </location>
</feature>
<evidence type="ECO:0000313" key="2">
    <source>
        <dbReference type="EMBL" id="SHO43768.1"/>
    </source>
</evidence>
<organism evidence="2 3">
    <name type="scientific">Nitrosotalea sinensis</name>
    <dbReference type="NCBI Taxonomy" id="1499975"/>
    <lineage>
        <taxon>Archaea</taxon>
        <taxon>Nitrososphaerota</taxon>
        <taxon>Nitrososphaeria</taxon>
        <taxon>Nitrosotaleales</taxon>
        <taxon>Nitrosotaleaceae</taxon>
        <taxon>Nitrosotalea</taxon>
    </lineage>
</organism>
<dbReference type="RefSeq" id="WP_101009210.1">
    <property type="nucleotide sequence ID" value="NZ_FRFC01000003.1"/>
</dbReference>
<evidence type="ECO:0000313" key="3">
    <source>
        <dbReference type="Proteomes" id="UP000232412"/>
    </source>
</evidence>
<keyword evidence="3" id="KW-1185">Reference proteome</keyword>
<dbReference type="SUPFAM" id="SSF109755">
    <property type="entry name" value="PhoU-like"/>
    <property type="match status" value="1"/>
</dbReference>